<keyword evidence="5" id="KW-1185">Reference proteome</keyword>
<gene>
    <name evidence="4" type="ORF">IEO70_08185</name>
</gene>
<feature type="domain" description="Rhodanese" evidence="3">
    <location>
        <begin position="181"/>
        <end position="294"/>
    </location>
</feature>
<dbReference type="SMART" id="SM00450">
    <property type="entry name" value="RHOD"/>
    <property type="match status" value="2"/>
</dbReference>
<keyword evidence="2" id="KW-0677">Repeat</keyword>
<dbReference type="PROSITE" id="PS50206">
    <property type="entry name" value="RHODANESE_3"/>
    <property type="match status" value="2"/>
</dbReference>
<accession>A0A927CVF5</accession>
<feature type="domain" description="Rhodanese" evidence="3">
    <location>
        <begin position="46"/>
        <end position="151"/>
    </location>
</feature>
<name>A0A927CVF5_9BACI</name>
<dbReference type="InterPro" id="IPR045078">
    <property type="entry name" value="TST/MPST-like"/>
</dbReference>
<dbReference type="AlphaFoldDB" id="A0A927CVF5"/>
<dbReference type="Pfam" id="PF00581">
    <property type="entry name" value="Rhodanese"/>
    <property type="match status" value="2"/>
</dbReference>
<dbReference type="RefSeq" id="WP_190997886.1">
    <property type="nucleotide sequence ID" value="NZ_JACXSI010000016.1"/>
</dbReference>
<proteinExistence type="predicted"/>
<dbReference type="InterPro" id="IPR001763">
    <property type="entry name" value="Rhodanese-like_dom"/>
</dbReference>
<dbReference type="PANTHER" id="PTHR11364:SF27">
    <property type="entry name" value="SULFURTRANSFERASE"/>
    <property type="match status" value="1"/>
</dbReference>
<dbReference type="InterPro" id="IPR036873">
    <property type="entry name" value="Rhodanese-like_dom_sf"/>
</dbReference>
<evidence type="ECO:0000313" key="5">
    <source>
        <dbReference type="Proteomes" id="UP000602076"/>
    </source>
</evidence>
<evidence type="ECO:0000313" key="4">
    <source>
        <dbReference type="EMBL" id="MBD3108343.1"/>
    </source>
</evidence>
<dbReference type="SUPFAM" id="SSF52821">
    <property type="entry name" value="Rhodanese/Cell cycle control phosphatase"/>
    <property type="match status" value="2"/>
</dbReference>
<evidence type="ECO:0000259" key="3">
    <source>
        <dbReference type="PROSITE" id="PS50206"/>
    </source>
</evidence>
<organism evidence="4 5">
    <name type="scientific">Peribacillus faecalis</name>
    <dbReference type="NCBI Taxonomy" id="2772559"/>
    <lineage>
        <taxon>Bacteria</taxon>
        <taxon>Bacillati</taxon>
        <taxon>Bacillota</taxon>
        <taxon>Bacilli</taxon>
        <taxon>Bacillales</taxon>
        <taxon>Bacillaceae</taxon>
        <taxon>Peribacillus</taxon>
    </lineage>
</organism>
<comment type="caution">
    <text evidence="4">The sequence shown here is derived from an EMBL/GenBank/DDBJ whole genome shotgun (WGS) entry which is preliminary data.</text>
</comment>
<protein>
    <submittedName>
        <fullName evidence="4">Sulfurtransferase</fullName>
    </submittedName>
</protein>
<dbReference type="PANTHER" id="PTHR11364">
    <property type="entry name" value="THIOSULFATE SULFERTANSFERASE"/>
    <property type="match status" value="1"/>
</dbReference>
<sequence>MSTIPQIVTTEWLAERLNDPKLRLIDATTFMKPLQDGNITLTSGKDSYNATHIPGAIFADVMNELSHPDADKPFTVPPRDYFIEKVTQLGIGDADTYTVIYDQGALVGVPVVAPYWASRLRWQLLFEGFENIAVLDGGLPKWKEEGRPLTNVPGSYPKATFTGERQSHRLVTKEEVFNAIEDDSTVLINSLSPADFYGETNTYPRKGHIPGSKNVFFGLHSSPETKEVLSDEQLRKTFEATGALDPNKKVITYCGGGIAATWNALILEKLGVKNVAVYDGSLNEWAADPELPLTTGKK</sequence>
<dbReference type="CDD" id="cd01449">
    <property type="entry name" value="TST_Repeat_2"/>
    <property type="match status" value="1"/>
</dbReference>
<reference evidence="4" key="1">
    <citation type="submission" date="2020-09" db="EMBL/GenBank/DDBJ databases">
        <title>Bacillus faecalis sp. nov., a moderately halophilic bacterium isolated from cow faeces.</title>
        <authorList>
            <person name="Jiang L."/>
            <person name="Lee J."/>
        </authorList>
    </citation>
    <scope>NUCLEOTIDE SEQUENCE</scope>
    <source>
        <strain evidence="4">AGMB 02131</strain>
    </source>
</reference>
<dbReference type="Gene3D" id="3.40.250.10">
    <property type="entry name" value="Rhodanese-like domain"/>
    <property type="match status" value="2"/>
</dbReference>
<dbReference type="EMBL" id="JACXSI010000016">
    <property type="protein sequence ID" value="MBD3108343.1"/>
    <property type="molecule type" value="Genomic_DNA"/>
</dbReference>
<evidence type="ECO:0000256" key="1">
    <source>
        <dbReference type="ARBA" id="ARBA00022679"/>
    </source>
</evidence>
<keyword evidence="1" id="KW-0808">Transferase</keyword>
<dbReference type="Proteomes" id="UP000602076">
    <property type="component" value="Unassembled WGS sequence"/>
</dbReference>
<evidence type="ECO:0000256" key="2">
    <source>
        <dbReference type="ARBA" id="ARBA00022737"/>
    </source>
</evidence>
<dbReference type="GO" id="GO:0004792">
    <property type="term" value="F:thiosulfate-cyanide sulfurtransferase activity"/>
    <property type="evidence" value="ECO:0007669"/>
    <property type="project" value="TreeGrafter"/>
</dbReference>
<dbReference type="CDD" id="cd01448">
    <property type="entry name" value="TST_Repeat_1"/>
    <property type="match status" value="1"/>
</dbReference>